<dbReference type="PANTHER" id="PTHR38096:SF1">
    <property type="entry name" value="ENTEROBACTIN SYNTHASE COMPONENT D"/>
    <property type="match status" value="1"/>
</dbReference>
<keyword evidence="6" id="KW-1185">Reference proteome</keyword>
<dbReference type="Proteomes" id="UP000643165">
    <property type="component" value="Unassembled WGS sequence"/>
</dbReference>
<keyword evidence="1" id="KW-0808">Transferase</keyword>
<dbReference type="Pfam" id="PF01648">
    <property type="entry name" value="ACPS"/>
    <property type="match status" value="1"/>
</dbReference>
<gene>
    <name evidence="5" type="ORF">Vlu01_50770</name>
</gene>
<evidence type="ECO:0000256" key="2">
    <source>
        <dbReference type="SAM" id="MobiDB-lite"/>
    </source>
</evidence>
<evidence type="ECO:0000256" key="1">
    <source>
        <dbReference type="ARBA" id="ARBA00022679"/>
    </source>
</evidence>
<organism evidence="5 6">
    <name type="scientific">Micromonospora lutea</name>
    <dbReference type="NCBI Taxonomy" id="419825"/>
    <lineage>
        <taxon>Bacteria</taxon>
        <taxon>Bacillati</taxon>
        <taxon>Actinomycetota</taxon>
        <taxon>Actinomycetes</taxon>
        <taxon>Micromonosporales</taxon>
        <taxon>Micromonosporaceae</taxon>
        <taxon>Micromonospora</taxon>
    </lineage>
</organism>
<accession>A0ABQ4J372</accession>
<evidence type="ECO:0000259" key="4">
    <source>
        <dbReference type="Pfam" id="PF17837"/>
    </source>
</evidence>
<dbReference type="InterPro" id="IPR008278">
    <property type="entry name" value="4-PPantetheinyl_Trfase_dom"/>
</dbReference>
<proteinExistence type="predicted"/>
<dbReference type="SUPFAM" id="SSF56214">
    <property type="entry name" value="4'-phosphopantetheinyl transferase"/>
    <property type="match status" value="1"/>
</dbReference>
<name>A0ABQ4J372_9ACTN</name>
<evidence type="ECO:0008006" key="7">
    <source>
        <dbReference type="Google" id="ProtNLM"/>
    </source>
</evidence>
<dbReference type="EMBL" id="BOPB01000033">
    <property type="protein sequence ID" value="GIJ24453.1"/>
    <property type="molecule type" value="Genomic_DNA"/>
</dbReference>
<comment type="caution">
    <text evidence="5">The sequence shown here is derived from an EMBL/GenBank/DDBJ whole genome shotgun (WGS) entry which is preliminary data.</text>
</comment>
<dbReference type="Pfam" id="PF17837">
    <property type="entry name" value="4PPT_N"/>
    <property type="match status" value="1"/>
</dbReference>
<dbReference type="InterPro" id="IPR037143">
    <property type="entry name" value="4-PPantetheinyl_Trfase_dom_sf"/>
</dbReference>
<dbReference type="Gene3D" id="3.90.470.20">
    <property type="entry name" value="4'-phosphopantetheinyl transferase domain"/>
    <property type="match status" value="1"/>
</dbReference>
<feature type="region of interest" description="Disordered" evidence="2">
    <location>
        <begin position="187"/>
        <end position="221"/>
    </location>
</feature>
<dbReference type="RefSeq" id="WP_204004125.1">
    <property type="nucleotide sequence ID" value="NZ_BOPB01000033.1"/>
</dbReference>
<evidence type="ECO:0000313" key="5">
    <source>
        <dbReference type="EMBL" id="GIJ24453.1"/>
    </source>
</evidence>
<dbReference type="PANTHER" id="PTHR38096">
    <property type="entry name" value="ENTEROBACTIN SYNTHASE COMPONENT D"/>
    <property type="match status" value="1"/>
</dbReference>
<feature type="domain" description="4'-phosphopantetheinyl transferase N-terminal" evidence="4">
    <location>
        <begin position="31"/>
        <end position="82"/>
    </location>
</feature>
<reference evidence="5 6" key="1">
    <citation type="submission" date="2021-01" db="EMBL/GenBank/DDBJ databases">
        <title>Whole genome shotgun sequence of Verrucosispora lutea NBRC 106530.</title>
        <authorList>
            <person name="Komaki H."/>
            <person name="Tamura T."/>
        </authorList>
    </citation>
    <scope>NUCLEOTIDE SEQUENCE [LARGE SCALE GENOMIC DNA]</scope>
    <source>
        <strain evidence="5 6">NBRC 106530</strain>
    </source>
</reference>
<dbReference type="InterPro" id="IPR003542">
    <property type="entry name" value="Enbac_synth_compD-like"/>
</dbReference>
<dbReference type="InterPro" id="IPR041354">
    <property type="entry name" value="4PPT_N"/>
</dbReference>
<feature type="domain" description="4'-phosphopantetheinyl transferase" evidence="3">
    <location>
        <begin position="88"/>
        <end position="184"/>
    </location>
</feature>
<protein>
    <recommendedName>
        <fullName evidence="7">4'-phosphopantetheinyl transferase superfamily protein</fullName>
    </recommendedName>
</protein>
<feature type="compositionally biased region" description="Basic and acidic residues" evidence="2">
    <location>
        <begin position="200"/>
        <end position="215"/>
    </location>
</feature>
<evidence type="ECO:0000313" key="6">
    <source>
        <dbReference type="Proteomes" id="UP000643165"/>
    </source>
</evidence>
<sequence>MTAVLRSLATAAPGSYLEWRPVPPPYGPGEQFAAGRQAAAAALAAAGSVIRTVPRAADGRPSFPTGYPGSIAHTDRLAVAAVVPGAAGVGVDIEDAAITPRMIKFFLYERERRTLLAPAGQHSPVELFSAKEAAFKALAGTAFGKDLLFWRIELVRSETGLVASFGGRSVPVWTYAEAGSSVALAVRRGGTAAPDGPGRPARDGASREEQQRDGSRCSVRA</sequence>
<evidence type="ECO:0000259" key="3">
    <source>
        <dbReference type="Pfam" id="PF01648"/>
    </source>
</evidence>